<dbReference type="KEGG" id="hvg:123443208"/>
<dbReference type="SUPFAM" id="SSF55961">
    <property type="entry name" value="Bet v1-like"/>
    <property type="match status" value="1"/>
</dbReference>
<dbReference type="OrthoDB" id="4436220at2759"/>
<organism evidence="2 3">
    <name type="scientific">Hordeum vulgare subsp. vulgare</name>
    <name type="common">Domesticated barley</name>
    <dbReference type="NCBI Taxonomy" id="112509"/>
    <lineage>
        <taxon>Eukaryota</taxon>
        <taxon>Viridiplantae</taxon>
        <taxon>Streptophyta</taxon>
        <taxon>Embryophyta</taxon>
        <taxon>Tracheophyta</taxon>
        <taxon>Spermatophyta</taxon>
        <taxon>Magnoliopsida</taxon>
        <taxon>Liliopsida</taxon>
        <taxon>Poales</taxon>
        <taxon>Poaceae</taxon>
        <taxon>BOP clade</taxon>
        <taxon>Pooideae</taxon>
        <taxon>Triticodae</taxon>
        <taxon>Triticeae</taxon>
        <taxon>Hordeinae</taxon>
        <taxon>Hordeum</taxon>
    </lineage>
</organism>
<dbReference type="Proteomes" id="UP000011116">
    <property type="component" value="Chromosome 3H"/>
</dbReference>
<evidence type="ECO:0000256" key="1">
    <source>
        <dbReference type="ARBA" id="ARBA00004123"/>
    </source>
</evidence>
<dbReference type="GO" id="GO:0038023">
    <property type="term" value="F:signaling receptor activity"/>
    <property type="evidence" value="ECO:0000318"/>
    <property type="project" value="GO_Central"/>
</dbReference>
<gene>
    <name evidence="2" type="primary">LOC123443208</name>
</gene>
<dbReference type="Gene3D" id="3.30.530.20">
    <property type="match status" value="1"/>
</dbReference>
<reference evidence="2" key="2">
    <citation type="submission" date="2020-10" db="EMBL/GenBank/DDBJ databases">
        <authorList>
            <person name="Scholz U."/>
            <person name="Mascher M."/>
            <person name="Fiebig A."/>
        </authorList>
    </citation>
    <scope>NUCLEOTIDE SEQUENCE [LARGE SCALE GENOMIC DNA]</scope>
    <source>
        <strain evidence="2">cv. Morex</strain>
    </source>
</reference>
<protein>
    <submittedName>
        <fullName evidence="2">Uncharacterized protein</fullName>
    </submittedName>
</protein>
<sequence>MSLVAQRMPASGCAAWPIVRNFGNPQRYTHFVRTSALVAGDEASIGKAWEDTVVSGLPTSTSSERLEILDDGRHILSFSIVDGEHCLCNYRSVSSVTEILLGPYRAVVESYVVPDG</sequence>
<reference evidence="3" key="1">
    <citation type="journal article" date="2012" name="Nature">
        <title>A physical, genetic and functional sequence assembly of the barley genome.</title>
        <authorList>
            <consortium name="The International Barley Genome Sequencing Consortium"/>
            <person name="Mayer K.F."/>
            <person name="Waugh R."/>
            <person name="Brown J.W."/>
            <person name="Schulman A."/>
            <person name="Langridge P."/>
            <person name="Platzer M."/>
            <person name="Fincher G.B."/>
            <person name="Muehlbauer G.J."/>
            <person name="Sato K."/>
            <person name="Close T.J."/>
            <person name="Wise R.P."/>
            <person name="Stein N."/>
        </authorList>
    </citation>
    <scope>NUCLEOTIDE SEQUENCE [LARGE SCALE GENOMIC DNA]</scope>
    <source>
        <strain evidence="3">cv. Morex</strain>
    </source>
</reference>
<dbReference type="GO" id="GO:0009738">
    <property type="term" value="P:abscisic acid-activated signaling pathway"/>
    <property type="evidence" value="ECO:0000318"/>
    <property type="project" value="GO_Central"/>
</dbReference>
<dbReference type="AlphaFoldDB" id="A0A8I6X006"/>
<dbReference type="OMA" id="SIHEICM"/>
<keyword evidence="3" id="KW-1185">Reference proteome</keyword>
<dbReference type="GeneID" id="123443208"/>
<dbReference type="InterPro" id="IPR023393">
    <property type="entry name" value="START-like_dom_sf"/>
</dbReference>
<comment type="subcellular location">
    <subcellularLocation>
        <location evidence="1">Nucleus</location>
    </subcellularLocation>
</comment>
<dbReference type="GO" id="GO:0005634">
    <property type="term" value="C:nucleus"/>
    <property type="evidence" value="ECO:0000318"/>
    <property type="project" value="GO_Central"/>
</dbReference>
<evidence type="ECO:0000313" key="2">
    <source>
        <dbReference type="EnsemblPlants" id="HORVU.MOREX.r3.3HG0247520.1.CDS1"/>
    </source>
</evidence>
<proteinExistence type="predicted"/>
<evidence type="ECO:0000313" key="3">
    <source>
        <dbReference type="Proteomes" id="UP000011116"/>
    </source>
</evidence>
<dbReference type="RefSeq" id="XP_044975444.1">
    <property type="nucleotide sequence ID" value="XM_045119509.1"/>
</dbReference>
<dbReference type="GO" id="GO:0004864">
    <property type="term" value="F:protein phosphatase inhibitor activity"/>
    <property type="evidence" value="ECO:0000318"/>
    <property type="project" value="GO_Central"/>
</dbReference>
<accession>A0A8I6X006</accession>
<dbReference type="SMR" id="A0A8I6X006"/>
<dbReference type="GO" id="GO:0005737">
    <property type="term" value="C:cytoplasm"/>
    <property type="evidence" value="ECO:0000318"/>
    <property type="project" value="GO_Central"/>
</dbReference>
<dbReference type="Gramene" id="HORVU.MOREX.r3.3HG0247520.1">
    <property type="protein sequence ID" value="HORVU.MOREX.r3.3HG0247520.1.CDS1"/>
    <property type="gene ID" value="HORVU.MOREX.r3.3HG0247520"/>
</dbReference>
<dbReference type="GO" id="GO:0010427">
    <property type="term" value="F:abscisic acid binding"/>
    <property type="evidence" value="ECO:0000318"/>
    <property type="project" value="GO_Central"/>
</dbReference>
<reference evidence="2" key="3">
    <citation type="submission" date="2022-01" db="UniProtKB">
        <authorList>
            <consortium name="EnsemblPlants"/>
        </authorList>
    </citation>
    <scope>IDENTIFICATION</scope>
    <source>
        <strain evidence="2">subsp. vulgare</strain>
    </source>
</reference>
<name>A0A8I6X006_HORVV</name>
<dbReference type="EnsemblPlants" id="HORVU.MOREX.r3.3HG0247520.1">
    <property type="protein sequence ID" value="HORVU.MOREX.r3.3HG0247520.1.CDS1"/>
    <property type="gene ID" value="HORVU.MOREX.r3.3HG0247520"/>
</dbReference>